<dbReference type="Proteomes" id="UP001189429">
    <property type="component" value="Unassembled WGS sequence"/>
</dbReference>
<proteinExistence type="predicted"/>
<evidence type="ECO:0000313" key="2">
    <source>
        <dbReference type="Proteomes" id="UP001189429"/>
    </source>
</evidence>
<gene>
    <name evidence="1" type="ORF">PCOR1329_LOCUS85768</name>
</gene>
<sequence length="95" mass="9709">DLARADGATGERSTHTFLLYLSGPPPGEAGGGAGGRAGGCAGGQTVLLESLDADAPPLASVAPARGRLFLFPHDCPHKAEPVLRPPKLLLRGEMR</sequence>
<comment type="caution">
    <text evidence="1">The sequence shown here is derived from an EMBL/GenBank/DDBJ whole genome shotgun (WGS) entry which is preliminary data.</text>
</comment>
<feature type="non-terminal residue" evidence="1">
    <location>
        <position position="1"/>
    </location>
</feature>
<protein>
    <recommendedName>
        <fullName evidence="3">Prolyl 4-hydroxylase alpha subunit Fe(2+) 2OG dioxygenase domain-containing protein</fullName>
    </recommendedName>
</protein>
<dbReference type="EMBL" id="CAUYUJ010022704">
    <property type="protein sequence ID" value="CAK0912150.1"/>
    <property type="molecule type" value="Genomic_DNA"/>
</dbReference>
<evidence type="ECO:0000313" key="1">
    <source>
        <dbReference type="EMBL" id="CAK0912150.1"/>
    </source>
</evidence>
<keyword evidence="2" id="KW-1185">Reference proteome</keyword>
<organism evidence="1 2">
    <name type="scientific">Prorocentrum cordatum</name>
    <dbReference type="NCBI Taxonomy" id="2364126"/>
    <lineage>
        <taxon>Eukaryota</taxon>
        <taxon>Sar</taxon>
        <taxon>Alveolata</taxon>
        <taxon>Dinophyceae</taxon>
        <taxon>Prorocentrales</taxon>
        <taxon>Prorocentraceae</taxon>
        <taxon>Prorocentrum</taxon>
    </lineage>
</organism>
<dbReference type="Gene3D" id="2.60.120.620">
    <property type="entry name" value="q2cbj1_9rhob like domain"/>
    <property type="match status" value="1"/>
</dbReference>
<evidence type="ECO:0008006" key="3">
    <source>
        <dbReference type="Google" id="ProtNLM"/>
    </source>
</evidence>
<name>A0ABN9YGY6_9DINO</name>
<reference evidence="1" key="1">
    <citation type="submission" date="2023-10" db="EMBL/GenBank/DDBJ databases">
        <authorList>
            <person name="Chen Y."/>
            <person name="Shah S."/>
            <person name="Dougan E. K."/>
            <person name="Thang M."/>
            <person name="Chan C."/>
        </authorList>
    </citation>
    <scope>NUCLEOTIDE SEQUENCE [LARGE SCALE GENOMIC DNA]</scope>
</reference>
<accession>A0ABN9YGY6</accession>